<evidence type="ECO:0000313" key="5">
    <source>
        <dbReference type="Proteomes" id="UP001597393"/>
    </source>
</evidence>
<dbReference type="Proteomes" id="UP001597393">
    <property type="component" value="Unassembled WGS sequence"/>
</dbReference>
<reference evidence="5" key="1">
    <citation type="journal article" date="2019" name="Int. J. Syst. Evol. Microbiol.">
        <title>The Global Catalogue of Microorganisms (GCM) 10K type strain sequencing project: providing services to taxonomists for standard genome sequencing and annotation.</title>
        <authorList>
            <consortium name="The Broad Institute Genomics Platform"/>
            <consortium name="The Broad Institute Genome Sequencing Center for Infectious Disease"/>
            <person name="Wu L."/>
            <person name="Ma J."/>
        </authorList>
    </citation>
    <scope>NUCLEOTIDE SEQUENCE [LARGE SCALE GENOMIC DNA]</scope>
    <source>
        <strain evidence="5">KCTC 42248</strain>
    </source>
</reference>
<keyword evidence="5" id="KW-1185">Reference proteome</keyword>
<dbReference type="EMBL" id="JBHUMA010000006">
    <property type="protein sequence ID" value="MFD2598709.1"/>
    <property type="molecule type" value="Genomic_DNA"/>
</dbReference>
<protein>
    <submittedName>
        <fullName evidence="4">PleD family two-component system response regulator</fullName>
    </submittedName>
</protein>
<feature type="domain" description="Response regulatory" evidence="3">
    <location>
        <begin position="4"/>
        <end position="118"/>
    </location>
</feature>
<dbReference type="Pfam" id="PF00072">
    <property type="entry name" value="Response_reg"/>
    <property type="match status" value="1"/>
</dbReference>
<proteinExistence type="predicted"/>
<dbReference type="SMART" id="SM00448">
    <property type="entry name" value="REC"/>
    <property type="match status" value="1"/>
</dbReference>
<dbReference type="PANTHER" id="PTHR44591">
    <property type="entry name" value="STRESS RESPONSE REGULATOR PROTEIN 1"/>
    <property type="match status" value="1"/>
</dbReference>
<dbReference type="RefSeq" id="WP_380868828.1">
    <property type="nucleotide sequence ID" value="NZ_JBHUMA010000006.1"/>
</dbReference>
<evidence type="ECO:0000256" key="2">
    <source>
        <dbReference type="PROSITE-ProRule" id="PRU00169"/>
    </source>
</evidence>
<organism evidence="4 5">
    <name type="scientific">Sphingobacterium corticis</name>
    <dbReference type="NCBI Taxonomy" id="1812823"/>
    <lineage>
        <taxon>Bacteria</taxon>
        <taxon>Pseudomonadati</taxon>
        <taxon>Bacteroidota</taxon>
        <taxon>Sphingobacteriia</taxon>
        <taxon>Sphingobacteriales</taxon>
        <taxon>Sphingobacteriaceae</taxon>
        <taxon>Sphingobacterium</taxon>
    </lineage>
</organism>
<comment type="caution">
    <text evidence="4">The sequence shown here is derived from an EMBL/GenBank/DDBJ whole genome shotgun (WGS) entry which is preliminary data.</text>
</comment>
<evidence type="ECO:0000313" key="4">
    <source>
        <dbReference type="EMBL" id="MFD2598709.1"/>
    </source>
</evidence>
<dbReference type="PROSITE" id="PS50110">
    <property type="entry name" value="RESPONSE_REGULATORY"/>
    <property type="match status" value="1"/>
</dbReference>
<dbReference type="Gene3D" id="3.40.50.2300">
    <property type="match status" value="1"/>
</dbReference>
<evidence type="ECO:0000256" key="1">
    <source>
        <dbReference type="ARBA" id="ARBA00022553"/>
    </source>
</evidence>
<dbReference type="SUPFAM" id="SSF52172">
    <property type="entry name" value="CheY-like"/>
    <property type="match status" value="1"/>
</dbReference>
<gene>
    <name evidence="4" type="ORF">ACFSQ3_07065</name>
</gene>
<dbReference type="InterPro" id="IPR001789">
    <property type="entry name" value="Sig_transdc_resp-reg_receiver"/>
</dbReference>
<name>A0ABW5NKZ7_9SPHI</name>
<sequence length="123" mass="13658">MNKKILIFEDDNATAEFSGILAQQLGFEVAFRTKTDNVLNDVLEEAPDLVVMDNWIPGEGGLSSIDMLKNTASTAHIPIIFYSANTDFENLAKDSKADIFLSKPFDIEDFEDALNRLIPDSSK</sequence>
<feature type="modified residue" description="4-aspartylphosphate" evidence="2">
    <location>
        <position position="53"/>
    </location>
</feature>
<dbReference type="PANTHER" id="PTHR44591:SF3">
    <property type="entry name" value="RESPONSE REGULATORY DOMAIN-CONTAINING PROTEIN"/>
    <property type="match status" value="1"/>
</dbReference>
<dbReference type="InterPro" id="IPR050595">
    <property type="entry name" value="Bact_response_regulator"/>
</dbReference>
<accession>A0ABW5NKZ7</accession>
<dbReference type="InterPro" id="IPR011006">
    <property type="entry name" value="CheY-like_superfamily"/>
</dbReference>
<evidence type="ECO:0000259" key="3">
    <source>
        <dbReference type="PROSITE" id="PS50110"/>
    </source>
</evidence>
<keyword evidence="1 2" id="KW-0597">Phosphoprotein</keyword>